<dbReference type="AlphaFoldDB" id="A0A816T1T4"/>
<dbReference type="Proteomes" id="UP001295469">
    <property type="component" value="Chromosome A05"/>
</dbReference>
<accession>A0A816T1T4</accession>
<gene>
    <name evidence="2" type="ORF">DARMORV10_A05P09460.1</name>
</gene>
<reference evidence="2" key="1">
    <citation type="submission" date="2021-01" db="EMBL/GenBank/DDBJ databases">
        <authorList>
            <consortium name="Genoscope - CEA"/>
            <person name="William W."/>
        </authorList>
    </citation>
    <scope>NUCLEOTIDE SEQUENCE</scope>
</reference>
<name>A0A816T1T4_BRANA</name>
<feature type="transmembrane region" description="Helical" evidence="1">
    <location>
        <begin position="20"/>
        <end position="40"/>
    </location>
</feature>
<proteinExistence type="predicted"/>
<sequence>ESSISRYPLRRKKRRRRRRVLFTSVSGELSSGTGSFRFVISTSTRCRMFQTEHNWRYYLCFLRRGCFDLLTQCGWCHHTEH</sequence>
<keyword evidence="1" id="KW-0472">Membrane</keyword>
<evidence type="ECO:0000256" key="1">
    <source>
        <dbReference type="SAM" id="Phobius"/>
    </source>
</evidence>
<organism evidence="2">
    <name type="scientific">Brassica napus</name>
    <name type="common">Rape</name>
    <dbReference type="NCBI Taxonomy" id="3708"/>
    <lineage>
        <taxon>Eukaryota</taxon>
        <taxon>Viridiplantae</taxon>
        <taxon>Streptophyta</taxon>
        <taxon>Embryophyta</taxon>
        <taxon>Tracheophyta</taxon>
        <taxon>Spermatophyta</taxon>
        <taxon>Magnoliopsida</taxon>
        <taxon>eudicotyledons</taxon>
        <taxon>Gunneridae</taxon>
        <taxon>Pentapetalae</taxon>
        <taxon>rosids</taxon>
        <taxon>malvids</taxon>
        <taxon>Brassicales</taxon>
        <taxon>Brassicaceae</taxon>
        <taxon>Brassiceae</taxon>
        <taxon>Brassica</taxon>
    </lineage>
</organism>
<evidence type="ECO:0000313" key="2">
    <source>
        <dbReference type="EMBL" id="CAF2095193.1"/>
    </source>
</evidence>
<keyword evidence="1" id="KW-0812">Transmembrane</keyword>
<keyword evidence="1" id="KW-1133">Transmembrane helix</keyword>
<feature type="non-terminal residue" evidence="2">
    <location>
        <position position="81"/>
    </location>
</feature>
<dbReference type="EMBL" id="HG994359">
    <property type="protein sequence ID" value="CAF2095193.1"/>
    <property type="molecule type" value="Genomic_DNA"/>
</dbReference>
<protein>
    <submittedName>
        <fullName evidence="2">(rape) hypothetical protein</fullName>
    </submittedName>
</protein>